<organism evidence="3 4">
    <name type="scientific">Chaetoceros tenuissimus</name>
    <dbReference type="NCBI Taxonomy" id="426638"/>
    <lineage>
        <taxon>Eukaryota</taxon>
        <taxon>Sar</taxon>
        <taxon>Stramenopiles</taxon>
        <taxon>Ochrophyta</taxon>
        <taxon>Bacillariophyta</taxon>
        <taxon>Coscinodiscophyceae</taxon>
        <taxon>Chaetocerotophycidae</taxon>
        <taxon>Chaetocerotales</taxon>
        <taxon>Chaetocerotaceae</taxon>
        <taxon>Chaetoceros</taxon>
    </lineage>
</organism>
<feature type="transmembrane region" description="Helical" evidence="2">
    <location>
        <begin position="144"/>
        <end position="164"/>
    </location>
</feature>
<evidence type="ECO:0000313" key="4">
    <source>
        <dbReference type="Proteomes" id="UP001054902"/>
    </source>
</evidence>
<comment type="caution">
    <text evidence="3">The sequence shown here is derived from an EMBL/GenBank/DDBJ whole genome shotgun (WGS) entry which is preliminary data.</text>
</comment>
<sequence length="324" mass="36380">MSHSVRQDSARDLYLREKRTSIVSDAESDTDESTKDVNSDAPREVLTSSRSRRSEDIESQIVEDAEPVSKREMENSASVPTSQTKRQRISSSWDRKKHLVQTASGDLVYKYCPSLDKDQQYKLEYSLPLVLPLWFTLSNLSRVALYWTIVIVVGHSIETYLTSFGPASAPRTRLIDAMTHHMIDCMWLQTLISAMVIWPSLFGMSELRVCIIAEIVTILIPIYLSVSYKSYYCMNTSENTRTPIKNSTMGQHIQSCFLCYGVAGALIAFGFLDSPAFATAGIVALNASPIVLTKNFMSTFNKMKDMDDETLDTEESSETSPLLS</sequence>
<keyword evidence="2" id="KW-1133">Transmembrane helix</keyword>
<feature type="region of interest" description="Disordered" evidence="1">
    <location>
        <begin position="1"/>
        <end position="90"/>
    </location>
</feature>
<evidence type="ECO:0000313" key="3">
    <source>
        <dbReference type="EMBL" id="GFH47983.1"/>
    </source>
</evidence>
<evidence type="ECO:0000256" key="1">
    <source>
        <dbReference type="SAM" id="MobiDB-lite"/>
    </source>
</evidence>
<name>A0AAD3CLX3_9STRA</name>
<feature type="compositionally biased region" description="Basic and acidic residues" evidence="1">
    <location>
        <begin position="32"/>
        <end position="43"/>
    </location>
</feature>
<keyword evidence="2" id="KW-0472">Membrane</keyword>
<feature type="transmembrane region" description="Helical" evidence="2">
    <location>
        <begin position="277"/>
        <end position="297"/>
    </location>
</feature>
<keyword evidence="4" id="KW-1185">Reference proteome</keyword>
<accession>A0AAD3CLX3</accession>
<proteinExistence type="predicted"/>
<reference evidence="3 4" key="1">
    <citation type="journal article" date="2021" name="Sci. Rep.">
        <title>The genome of the diatom Chaetoceros tenuissimus carries an ancient integrated fragment of an extant virus.</title>
        <authorList>
            <person name="Hongo Y."/>
            <person name="Kimura K."/>
            <person name="Takaki Y."/>
            <person name="Yoshida Y."/>
            <person name="Baba S."/>
            <person name="Kobayashi G."/>
            <person name="Nagasaki K."/>
            <person name="Hano T."/>
            <person name="Tomaru Y."/>
        </authorList>
    </citation>
    <scope>NUCLEOTIDE SEQUENCE [LARGE SCALE GENOMIC DNA]</scope>
    <source>
        <strain evidence="3 4">NIES-3715</strain>
    </source>
</reference>
<feature type="transmembrane region" description="Helical" evidence="2">
    <location>
        <begin position="252"/>
        <end position="271"/>
    </location>
</feature>
<feature type="transmembrane region" description="Helical" evidence="2">
    <location>
        <begin position="211"/>
        <end position="231"/>
    </location>
</feature>
<feature type="compositionally biased region" description="Acidic residues" evidence="1">
    <location>
        <begin position="57"/>
        <end position="66"/>
    </location>
</feature>
<feature type="compositionally biased region" description="Polar residues" evidence="1">
    <location>
        <begin position="75"/>
        <end position="90"/>
    </location>
</feature>
<gene>
    <name evidence="3" type="ORF">CTEN210_04459</name>
</gene>
<dbReference type="AlphaFoldDB" id="A0AAD3CLX3"/>
<feature type="transmembrane region" description="Helical" evidence="2">
    <location>
        <begin position="185"/>
        <end position="205"/>
    </location>
</feature>
<evidence type="ECO:0000256" key="2">
    <source>
        <dbReference type="SAM" id="Phobius"/>
    </source>
</evidence>
<feature type="compositionally biased region" description="Basic and acidic residues" evidence="1">
    <location>
        <begin position="1"/>
        <end position="20"/>
    </location>
</feature>
<dbReference type="EMBL" id="BLLK01000025">
    <property type="protein sequence ID" value="GFH47983.1"/>
    <property type="molecule type" value="Genomic_DNA"/>
</dbReference>
<keyword evidence="2" id="KW-0812">Transmembrane</keyword>
<protein>
    <submittedName>
        <fullName evidence="3">Uncharacterized protein</fullName>
    </submittedName>
</protein>
<dbReference type="Proteomes" id="UP001054902">
    <property type="component" value="Unassembled WGS sequence"/>
</dbReference>